<evidence type="ECO:0000313" key="2">
    <source>
        <dbReference type="EMBL" id="PON46661.1"/>
    </source>
</evidence>
<dbReference type="OrthoDB" id="10373590at2759"/>
<dbReference type="Proteomes" id="UP000237105">
    <property type="component" value="Unassembled WGS sequence"/>
</dbReference>
<accession>A0A2P5BD12</accession>
<protein>
    <recommendedName>
        <fullName evidence="1">RNase H type-1 domain-containing protein</fullName>
    </recommendedName>
</protein>
<evidence type="ECO:0000259" key="1">
    <source>
        <dbReference type="Pfam" id="PF13456"/>
    </source>
</evidence>
<comment type="caution">
    <text evidence="2">The sequence shown here is derived from an EMBL/GenBank/DDBJ whole genome shotgun (WGS) entry which is preliminary data.</text>
</comment>
<dbReference type="Pfam" id="PF13456">
    <property type="entry name" value="RVT_3"/>
    <property type="match status" value="1"/>
</dbReference>
<reference evidence="3" key="1">
    <citation type="submission" date="2016-06" db="EMBL/GenBank/DDBJ databases">
        <title>Parallel loss of symbiosis genes in relatives of nitrogen-fixing non-legume Parasponia.</title>
        <authorList>
            <person name="Van Velzen R."/>
            <person name="Holmer R."/>
            <person name="Bu F."/>
            <person name="Rutten L."/>
            <person name="Van Zeijl A."/>
            <person name="Liu W."/>
            <person name="Santuari L."/>
            <person name="Cao Q."/>
            <person name="Sharma T."/>
            <person name="Shen D."/>
            <person name="Roswanjaya Y."/>
            <person name="Wardhani T."/>
            <person name="Kalhor M.S."/>
            <person name="Jansen J."/>
            <person name="Van den Hoogen J."/>
            <person name="Gungor B."/>
            <person name="Hartog M."/>
            <person name="Hontelez J."/>
            <person name="Verver J."/>
            <person name="Yang W.-C."/>
            <person name="Schijlen E."/>
            <person name="Repin R."/>
            <person name="Schilthuizen M."/>
            <person name="Schranz E."/>
            <person name="Heidstra R."/>
            <person name="Miyata K."/>
            <person name="Fedorova E."/>
            <person name="Kohlen W."/>
            <person name="Bisseling T."/>
            <person name="Smit S."/>
            <person name="Geurts R."/>
        </authorList>
    </citation>
    <scope>NUCLEOTIDE SEQUENCE [LARGE SCALE GENOMIC DNA]</scope>
    <source>
        <strain evidence="3">cv. WU1-14</strain>
    </source>
</reference>
<gene>
    <name evidence="2" type="ORF">PanWU01x14_249570</name>
</gene>
<sequence>MAKKLKGRFDSYIAEYLAIHEGLAFAKDNLLSVDRVESNSLRVVTVLGRHEEETLILDDVRYLLSEASNGSCCFIPRDGEQSTGEFDPANTISTSICYIHAEQLKFIPSDM</sequence>
<evidence type="ECO:0000313" key="3">
    <source>
        <dbReference type="Proteomes" id="UP000237105"/>
    </source>
</evidence>
<dbReference type="EMBL" id="JXTB01000307">
    <property type="protein sequence ID" value="PON46661.1"/>
    <property type="molecule type" value="Genomic_DNA"/>
</dbReference>
<proteinExistence type="predicted"/>
<keyword evidence="3" id="KW-1185">Reference proteome</keyword>
<dbReference type="GO" id="GO:0004523">
    <property type="term" value="F:RNA-DNA hybrid ribonuclease activity"/>
    <property type="evidence" value="ECO:0007669"/>
    <property type="project" value="InterPro"/>
</dbReference>
<organism evidence="2 3">
    <name type="scientific">Parasponia andersonii</name>
    <name type="common">Sponia andersonii</name>
    <dbReference type="NCBI Taxonomy" id="3476"/>
    <lineage>
        <taxon>Eukaryota</taxon>
        <taxon>Viridiplantae</taxon>
        <taxon>Streptophyta</taxon>
        <taxon>Embryophyta</taxon>
        <taxon>Tracheophyta</taxon>
        <taxon>Spermatophyta</taxon>
        <taxon>Magnoliopsida</taxon>
        <taxon>eudicotyledons</taxon>
        <taxon>Gunneridae</taxon>
        <taxon>Pentapetalae</taxon>
        <taxon>rosids</taxon>
        <taxon>fabids</taxon>
        <taxon>Rosales</taxon>
        <taxon>Cannabaceae</taxon>
        <taxon>Parasponia</taxon>
    </lineage>
</organism>
<name>A0A2P5BD12_PARAD</name>
<feature type="domain" description="RNase H type-1" evidence="1">
    <location>
        <begin position="2"/>
        <end position="81"/>
    </location>
</feature>
<dbReference type="AlphaFoldDB" id="A0A2P5BD12"/>
<dbReference type="InterPro" id="IPR002156">
    <property type="entry name" value="RNaseH_domain"/>
</dbReference>
<dbReference type="GO" id="GO:0003676">
    <property type="term" value="F:nucleic acid binding"/>
    <property type="evidence" value="ECO:0007669"/>
    <property type="project" value="InterPro"/>
</dbReference>